<sequence length="106" mass="12226">MSGEKKFEPLDLQTKREKKTKPSIEEPPELELKPLPNHLKYAYLGENDTLPVTIFANLDATDEKALLIILKRQKKETRWTLTDIQGISSSYYIHKIKLKEGQTSTI</sequence>
<gene>
    <name evidence="3" type="ORF">E5676_scaffold896G00490</name>
    <name evidence="2" type="ORF">E6C27_scaffold108G00540</name>
</gene>
<dbReference type="Proteomes" id="UP000321393">
    <property type="component" value="Unassembled WGS sequence"/>
</dbReference>
<feature type="compositionally biased region" description="Basic and acidic residues" evidence="1">
    <location>
        <begin position="1"/>
        <end position="24"/>
    </location>
</feature>
<dbReference type="AlphaFoldDB" id="A0A5D3BM57"/>
<organism evidence="3 5">
    <name type="scientific">Cucumis melo var. makuwa</name>
    <name type="common">Oriental melon</name>
    <dbReference type="NCBI Taxonomy" id="1194695"/>
    <lineage>
        <taxon>Eukaryota</taxon>
        <taxon>Viridiplantae</taxon>
        <taxon>Streptophyta</taxon>
        <taxon>Embryophyta</taxon>
        <taxon>Tracheophyta</taxon>
        <taxon>Spermatophyta</taxon>
        <taxon>Magnoliopsida</taxon>
        <taxon>eudicotyledons</taxon>
        <taxon>Gunneridae</taxon>
        <taxon>Pentapetalae</taxon>
        <taxon>rosids</taxon>
        <taxon>fabids</taxon>
        <taxon>Cucurbitales</taxon>
        <taxon>Cucurbitaceae</taxon>
        <taxon>Benincaseae</taxon>
        <taxon>Cucumis</taxon>
    </lineage>
</organism>
<dbReference type="OrthoDB" id="1306327at2759"/>
<evidence type="ECO:0000256" key="1">
    <source>
        <dbReference type="SAM" id="MobiDB-lite"/>
    </source>
</evidence>
<feature type="region of interest" description="Disordered" evidence="1">
    <location>
        <begin position="1"/>
        <end position="31"/>
    </location>
</feature>
<evidence type="ECO:0000313" key="2">
    <source>
        <dbReference type="EMBL" id="KAA0059789.1"/>
    </source>
</evidence>
<protein>
    <recommendedName>
        <fullName evidence="6">Reverse transcriptase domain-containing protein</fullName>
    </recommendedName>
</protein>
<accession>A0A5D3BM57</accession>
<evidence type="ECO:0000313" key="4">
    <source>
        <dbReference type="Proteomes" id="UP000321393"/>
    </source>
</evidence>
<evidence type="ECO:0008006" key="6">
    <source>
        <dbReference type="Google" id="ProtNLM"/>
    </source>
</evidence>
<evidence type="ECO:0000313" key="3">
    <source>
        <dbReference type="EMBL" id="TYJ99801.1"/>
    </source>
</evidence>
<proteinExistence type="predicted"/>
<dbReference type="EMBL" id="SSTE01005892">
    <property type="protein sequence ID" value="KAA0059789.1"/>
    <property type="molecule type" value="Genomic_DNA"/>
</dbReference>
<dbReference type="Proteomes" id="UP000321947">
    <property type="component" value="Unassembled WGS sequence"/>
</dbReference>
<comment type="caution">
    <text evidence="3">The sequence shown here is derived from an EMBL/GenBank/DDBJ whole genome shotgun (WGS) entry which is preliminary data.</text>
</comment>
<name>A0A5D3BM57_CUCMM</name>
<reference evidence="4 5" key="1">
    <citation type="submission" date="2019-08" db="EMBL/GenBank/DDBJ databases">
        <title>Draft genome sequences of two oriental melons (Cucumis melo L. var makuwa).</title>
        <authorList>
            <person name="Kwon S.-Y."/>
        </authorList>
    </citation>
    <scope>NUCLEOTIDE SEQUENCE [LARGE SCALE GENOMIC DNA]</scope>
    <source>
        <strain evidence="5">cv. Chang Bougi</strain>
        <strain evidence="4">cv. SW 3</strain>
        <tissue evidence="3">Leaf</tissue>
    </source>
</reference>
<dbReference type="EMBL" id="SSTD01017575">
    <property type="protein sequence ID" value="TYJ99801.1"/>
    <property type="molecule type" value="Genomic_DNA"/>
</dbReference>
<evidence type="ECO:0000313" key="5">
    <source>
        <dbReference type="Proteomes" id="UP000321947"/>
    </source>
</evidence>